<dbReference type="AlphaFoldDB" id="B1ZZ06"/>
<reference evidence="2 3" key="1">
    <citation type="journal article" date="2011" name="J. Bacteriol.">
        <title>Genome sequence of the verrucomicrobium Opitutus terrae PB90-1, an abundant inhabitant of rice paddy soil ecosystems.</title>
        <authorList>
            <person name="van Passel M.W."/>
            <person name="Kant R."/>
            <person name="Palva A."/>
            <person name="Copeland A."/>
            <person name="Lucas S."/>
            <person name="Lapidus A."/>
            <person name="Glavina del Rio T."/>
            <person name="Pitluck S."/>
            <person name="Goltsman E."/>
            <person name="Clum A."/>
            <person name="Sun H."/>
            <person name="Schmutz J."/>
            <person name="Larimer F.W."/>
            <person name="Land M.L."/>
            <person name="Hauser L."/>
            <person name="Kyrpides N."/>
            <person name="Mikhailova N."/>
            <person name="Richardson P.P."/>
            <person name="Janssen P.H."/>
            <person name="de Vos W.M."/>
            <person name="Smidt H."/>
        </authorList>
    </citation>
    <scope>NUCLEOTIDE SEQUENCE [LARGE SCALE GENOMIC DNA]</scope>
    <source>
        <strain evidence="3">DSM 11246 / JCM 15787 / PB90-1</strain>
    </source>
</reference>
<evidence type="ECO:0000256" key="1">
    <source>
        <dbReference type="SAM" id="Phobius"/>
    </source>
</evidence>
<evidence type="ECO:0000313" key="3">
    <source>
        <dbReference type="Proteomes" id="UP000007013"/>
    </source>
</evidence>
<proteinExistence type="predicted"/>
<dbReference type="HOGENOM" id="CLU_2424074_0_0_0"/>
<dbReference type="KEGG" id="ote:Oter_3049"/>
<organism evidence="2 3">
    <name type="scientific">Opitutus terrae (strain DSM 11246 / JCM 15787 / PB90-1)</name>
    <dbReference type="NCBI Taxonomy" id="452637"/>
    <lineage>
        <taxon>Bacteria</taxon>
        <taxon>Pseudomonadati</taxon>
        <taxon>Verrucomicrobiota</taxon>
        <taxon>Opitutia</taxon>
        <taxon>Opitutales</taxon>
        <taxon>Opitutaceae</taxon>
        <taxon>Opitutus</taxon>
    </lineage>
</organism>
<protein>
    <submittedName>
        <fullName evidence="2">Uncharacterized protein</fullName>
    </submittedName>
</protein>
<evidence type="ECO:0000313" key="2">
    <source>
        <dbReference type="EMBL" id="ACB76329.1"/>
    </source>
</evidence>
<keyword evidence="3" id="KW-1185">Reference proteome</keyword>
<dbReference type="EMBL" id="CP001032">
    <property type="protein sequence ID" value="ACB76329.1"/>
    <property type="molecule type" value="Genomic_DNA"/>
</dbReference>
<feature type="transmembrane region" description="Helical" evidence="1">
    <location>
        <begin position="6"/>
        <end position="27"/>
    </location>
</feature>
<keyword evidence="1" id="KW-0812">Transmembrane</keyword>
<keyword evidence="1" id="KW-1133">Transmembrane helix</keyword>
<dbReference type="Proteomes" id="UP000007013">
    <property type="component" value="Chromosome"/>
</dbReference>
<feature type="transmembrane region" description="Helical" evidence="1">
    <location>
        <begin position="68"/>
        <end position="88"/>
    </location>
</feature>
<sequence>MILEAIARAAVEFVAYPLFYAIGFAAVKIVTLGRAKILPLTEDGYEKEMRWYQFFVYRFGVRFWTPESVMLAGIVACGLLGYSAWFVWKHV</sequence>
<keyword evidence="1" id="KW-0472">Membrane</keyword>
<name>B1ZZ06_OPITP</name>
<gene>
    <name evidence="2" type="ordered locus">Oter_3049</name>
</gene>
<accession>B1ZZ06</accession>